<accession>A0A411HNY3</accession>
<feature type="transmembrane region" description="Helical" evidence="1">
    <location>
        <begin position="6"/>
        <end position="26"/>
    </location>
</feature>
<feature type="transmembrane region" description="Helical" evidence="1">
    <location>
        <begin position="38"/>
        <end position="60"/>
    </location>
</feature>
<dbReference type="Proteomes" id="UP000291562">
    <property type="component" value="Chromosome"/>
</dbReference>
<dbReference type="AlphaFoldDB" id="A0A411HNY3"/>
<feature type="transmembrane region" description="Helical" evidence="1">
    <location>
        <begin position="166"/>
        <end position="184"/>
    </location>
</feature>
<reference evidence="2 3" key="1">
    <citation type="submission" date="2019-01" db="EMBL/GenBank/DDBJ databases">
        <title>Pseudolysobacter antarctica gen. nov., sp. nov., isolated from Fildes Peninsula, Antarctica.</title>
        <authorList>
            <person name="Wei Z."/>
            <person name="Peng F."/>
        </authorList>
    </citation>
    <scope>NUCLEOTIDE SEQUENCE [LARGE SCALE GENOMIC DNA]</scope>
    <source>
        <strain evidence="2 3">AQ6-296</strain>
    </source>
</reference>
<sequence length="187" mass="21207">MDQFSYLSVLLSLIVGLAITQILKGFRGIVLSRTRVLVYWPTLAWAALLLLMNVQSWWAMFGLRAVQVWTFAGFLVVLSQTIVQYMLAAIVFPDFFGDETIDLRAHYWAHTRWFFGLLILVLLNSLAKDLVLAGHFSDLSNFLFHACFLSATASAMLTRAETYHKLLPVLATVIFGAYIVMLFARLH</sequence>
<evidence type="ECO:0000313" key="3">
    <source>
        <dbReference type="Proteomes" id="UP000291562"/>
    </source>
</evidence>
<dbReference type="KEGG" id="xbc:ELE36_18575"/>
<proteinExistence type="predicted"/>
<keyword evidence="3" id="KW-1185">Reference proteome</keyword>
<evidence type="ECO:0000313" key="2">
    <source>
        <dbReference type="EMBL" id="QBB72209.1"/>
    </source>
</evidence>
<gene>
    <name evidence="2" type="ORF">ELE36_18575</name>
</gene>
<dbReference type="RefSeq" id="WP_129835958.1">
    <property type="nucleotide sequence ID" value="NZ_CP035704.1"/>
</dbReference>
<name>A0A411HNY3_9GAMM</name>
<feature type="transmembrane region" description="Helical" evidence="1">
    <location>
        <begin position="113"/>
        <end position="136"/>
    </location>
</feature>
<organism evidence="2 3">
    <name type="scientific">Pseudolysobacter antarcticus</name>
    <dbReference type="NCBI Taxonomy" id="2511995"/>
    <lineage>
        <taxon>Bacteria</taxon>
        <taxon>Pseudomonadati</taxon>
        <taxon>Pseudomonadota</taxon>
        <taxon>Gammaproteobacteria</taxon>
        <taxon>Lysobacterales</taxon>
        <taxon>Rhodanobacteraceae</taxon>
        <taxon>Pseudolysobacter</taxon>
    </lineage>
</organism>
<dbReference type="OrthoDB" id="7571741at2"/>
<keyword evidence="1" id="KW-0472">Membrane</keyword>
<keyword evidence="1" id="KW-1133">Transmembrane helix</keyword>
<evidence type="ECO:0000256" key="1">
    <source>
        <dbReference type="SAM" id="Phobius"/>
    </source>
</evidence>
<keyword evidence="1" id="KW-0812">Transmembrane</keyword>
<dbReference type="EMBL" id="CP035704">
    <property type="protein sequence ID" value="QBB72209.1"/>
    <property type="molecule type" value="Genomic_DNA"/>
</dbReference>
<feature type="transmembrane region" description="Helical" evidence="1">
    <location>
        <begin position="66"/>
        <end position="92"/>
    </location>
</feature>
<protein>
    <submittedName>
        <fullName evidence="2">Uncharacterized protein</fullName>
    </submittedName>
</protein>